<protein>
    <submittedName>
        <fullName evidence="1">Uncharacterized protein</fullName>
    </submittedName>
</protein>
<proteinExistence type="predicted"/>
<gene>
    <name evidence="1" type="ORF">AHOG_19795</name>
</gene>
<organism evidence="1 2">
    <name type="scientific">Actinoalloteichus hoggarensis</name>
    <dbReference type="NCBI Taxonomy" id="1470176"/>
    <lineage>
        <taxon>Bacteria</taxon>
        <taxon>Bacillati</taxon>
        <taxon>Actinomycetota</taxon>
        <taxon>Actinomycetes</taxon>
        <taxon>Pseudonocardiales</taxon>
        <taxon>Pseudonocardiaceae</taxon>
        <taxon>Actinoalloteichus</taxon>
    </lineage>
</organism>
<reference evidence="1 2" key="1">
    <citation type="submission" date="2017-07" db="EMBL/GenBank/DDBJ databases">
        <title>Complete genome sequence of Actinoalloteichus hoggarensis DSM 45943, type strain of Actinoalloteichus hoggarensis.</title>
        <authorList>
            <person name="Ruckert C."/>
            <person name="Nouioui I."/>
            <person name="Willmese J."/>
            <person name="van Wezel G."/>
            <person name="Klenk H.-P."/>
            <person name="Kalinowski J."/>
            <person name="Zotchev S.B."/>
        </authorList>
    </citation>
    <scope>NUCLEOTIDE SEQUENCE [LARGE SCALE GENOMIC DNA]</scope>
    <source>
        <strain evidence="1 2">DSM 45943</strain>
    </source>
</reference>
<evidence type="ECO:0000313" key="2">
    <source>
        <dbReference type="Proteomes" id="UP000204221"/>
    </source>
</evidence>
<dbReference type="EMBL" id="CP022521">
    <property type="protein sequence ID" value="ASO21577.1"/>
    <property type="molecule type" value="Genomic_DNA"/>
</dbReference>
<dbReference type="KEGG" id="ahg:AHOG_19795"/>
<name>A0A221W8B0_9PSEU</name>
<dbReference type="AlphaFoldDB" id="A0A221W8B0"/>
<sequence>MTSSRQHLLLDVGRMPNVAPGSNPVAPGRLVLGDGVDAVTMPSGVAAQVDAFLTVRLMRAPILGVDGDVEWTLLTGPRMPLRPSIQEELALVGIRFAPVGTLFTVTDSCVGREGPRWWDGAAVVAGSLPPQSVVVAACRSVAGARRGGGRVR</sequence>
<dbReference type="Proteomes" id="UP000204221">
    <property type="component" value="Chromosome"/>
</dbReference>
<keyword evidence="2" id="KW-1185">Reference proteome</keyword>
<accession>A0A221W8B0</accession>
<evidence type="ECO:0000313" key="1">
    <source>
        <dbReference type="EMBL" id="ASO21577.1"/>
    </source>
</evidence>